<reference evidence="2" key="1">
    <citation type="submission" date="2022-11" db="UniProtKB">
        <authorList>
            <consortium name="WormBaseParasite"/>
        </authorList>
    </citation>
    <scope>IDENTIFICATION</scope>
</reference>
<name>A0AC35GPE8_9BILA</name>
<organism evidence="1 2">
    <name type="scientific">Panagrolaimus sp. PS1159</name>
    <dbReference type="NCBI Taxonomy" id="55785"/>
    <lineage>
        <taxon>Eukaryota</taxon>
        <taxon>Metazoa</taxon>
        <taxon>Ecdysozoa</taxon>
        <taxon>Nematoda</taxon>
        <taxon>Chromadorea</taxon>
        <taxon>Rhabditida</taxon>
        <taxon>Tylenchina</taxon>
        <taxon>Panagrolaimomorpha</taxon>
        <taxon>Panagrolaimoidea</taxon>
        <taxon>Panagrolaimidae</taxon>
        <taxon>Panagrolaimus</taxon>
    </lineage>
</organism>
<dbReference type="Proteomes" id="UP000887580">
    <property type="component" value="Unplaced"/>
</dbReference>
<evidence type="ECO:0000313" key="1">
    <source>
        <dbReference type="Proteomes" id="UP000887580"/>
    </source>
</evidence>
<proteinExistence type="predicted"/>
<protein>
    <submittedName>
        <fullName evidence="2">Amidase domain-containing protein</fullName>
    </submittedName>
</protein>
<accession>A0AC35GPE8</accession>
<sequence>MFPSMLTSFQISIVLLLAALYFFLKRRKNLLTSIEIRSLERETNFARIKNFVGSVPKHRRQQILALNVSQIHDKYLNKSLTCEDVLASYMGAALDSHNKTNCVTMFIIEAISRSKELDRNMKNADLKNILIEMPLYGLPISIKETSKVKGYDQTRGYARELRNYAKEDGVMIKQLQKAGAIPFVLTNIPQSLLTITCVNPIYGTTCNPYNSSRTCGGSSGGEAALISTNGSIMGIGSDVGGSIRIPAHFSGCVGLK</sequence>
<evidence type="ECO:0000313" key="2">
    <source>
        <dbReference type="WBParaSite" id="PS1159_v2.g7415.t1"/>
    </source>
</evidence>
<dbReference type="WBParaSite" id="PS1159_v2.g7415.t1">
    <property type="protein sequence ID" value="PS1159_v2.g7415.t1"/>
    <property type="gene ID" value="PS1159_v2.g7415"/>
</dbReference>